<dbReference type="Gene3D" id="2.60.40.1280">
    <property type="match status" value="1"/>
</dbReference>
<feature type="domain" description="CNA-B" evidence="7">
    <location>
        <begin position="446"/>
        <end position="536"/>
    </location>
</feature>
<dbReference type="Pfam" id="PF05738">
    <property type="entry name" value="Cna_B"/>
    <property type="match status" value="2"/>
</dbReference>
<dbReference type="InterPro" id="IPR008966">
    <property type="entry name" value="Adhesion_dom_sf"/>
</dbReference>
<evidence type="ECO:0000313" key="10">
    <source>
        <dbReference type="Proteomes" id="UP000051164"/>
    </source>
</evidence>
<evidence type="ECO:0000256" key="3">
    <source>
        <dbReference type="ARBA" id="ARBA00022525"/>
    </source>
</evidence>
<dbReference type="SUPFAM" id="SSF49478">
    <property type="entry name" value="Cna protein B-type domain"/>
    <property type="match status" value="2"/>
</dbReference>
<accession>A0A8E1V1J1</accession>
<feature type="signal peptide" evidence="6">
    <location>
        <begin position="1"/>
        <end position="42"/>
    </location>
</feature>
<evidence type="ECO:0000256" key="4">
    <source>
        <dbReference type="ARBA" id="ARBA00022729"/>
    </source>
</evidence>
<evidence type="ECO:0000256" key="5">
    <source>
        <dbReference type="ARBA" id="ARBA00023088"/>
    </source>
</evidence>
<feature type="domain" description="SDR-like Ig" evidence="8">
    <location>
        <begin position="80"/>
        <end position="163"/>
    </location>
</feature>
<feature type="domain" description="CNA-B" evidence="7">
    <location>
        <begin position="343"/>
        <end position="416"/>
    </location>
</feature>
<proteinExistence type="predicted"/>
<evidence type="ECO:0000256" key="2">
    <source>
        <dbReference type="ARBA" id="ARBA00022512"/>
    </source>
</evidence>
<comment type="subcellular location">
    <subcellularLocation>
        <location evidence="1">Secreted</location>
        <location evidence="1">Cell wall</location>
        <topology evidence="1">Peptidoglycan-anchor</topology>
    </subcellularLocation>
</comment>
<dbReference type="Pfam" id="PF17961">
    <property type="entry name" value="Big_8"/>
    <property type="match status" value="1"/>
</dbReference>
<keyword evidence="9" id="KW-0176">Collagen</keyword>
<keyword evidence="5" id="KW-0572">Peptidoglycan-anchor</keyword>
<reference evidence="9 10" key="1">
    <citation type="journal article" date="2015" name="Genome Announc.">
        <title>Expanding the biotechnology potential of lactobacilli through comparative genomics of 213 strains and associated genera.</title>
        <authorList>
            <person name="Sun Z."/>
            <person name="Harris H.M."/>
            <person name="McCann A."/>
            <person name="Guo C."/>
            <person name="Argimon S."/>
            <person name="Zhang W."/>
            <person name="Yang X."/>
            <person name="Jeffery I.B."/>
            <person name="Cooney J.C."/>
            <person name="Kagawa T.F."/>
            <person name="Liu W."/>
            <person name="Song Y."/>
            <person name="Salvetti E."/>
            <person name="Wrobel A."/>
            <person name="Rasinkangas P."/>
            <person name="Parkhill J."/>
            <person name="Rea M.C."/>
            <person name="O'Sullivan O."/>
            <person name="Ritari J."/>
            <person name="Douillard F.P."/>
            <person name="Paul Ross R."/>
            <person name="Yang R."/>
            <person name="Briner A.E."/>
            <person name="Felis G.E."/>
            <person name="de Vos W.M."/>
            <person name="Barrangou R."/>
            <person name="Klaenhammer T.R."/>
            <person name="Caufield P.W."/>
            <person name="Cui Y."/>
            <person name="Zhang H."/>
            <person name="O'Toole P.W."/>
        </authorList>
    </citation>
    <scope>NUCLEOTIDE SEQUENCE [LARGE SCALE GENOMIC DNA]</scope>
    <source>
        <strain evidence="9 10">DSM 20587</strain>
    </source>
</reference>
<protein>
    <submittedName>
        <fullName evidence="9">Collagen binding domain-containing protein</fullName>
    </submittedName>
</protein>
<dbReference type="Proteomes" id="UP000051164">
    <property type="component" value="Unassembled WGS sequence"/>
</dbReference>
<evidence type="ECO:0000313" key="9">
    <source>
        <dbReference type="EMBL" id="KRM53414.1"/>
    </source>
</evidence>
<keyword evidence="3" id="KW-0964">Secreted</keyword>
<dbReference type="RefSeq" id="WP_056981576.1">
    <property type="nucleotide sequence ID" value="NZ_AYYV01000018.1"/>
</dbReference>
<comment type="caution">
    <text evidence="9">The sequence shown here is derived from an EMBL/GenBank/DDBJ whole genome shotgun (WGS) entry which is preliminary data.</text>
</comment>
<evidence type="ECO:0000256" key="1">
    <source>
        <dbReference type="ARBA" id="ARBA00004168"/>
    </source>
</evidence>
<gene>
    <name evidence="9" type="ORF">FC95_GL000893</name>
</gene>
<dbReference type="CDD" id="cd00222">
    <property type="entry name" value="CollagenBindB"/>
    <property type="match status" value="2"/>
</dbReference>
<dbReference type="Gene3D" id="2.60.40.740">
    <property type="match status" value="1"/>
</dbReference>
<evidence type="ECO:0000256" key="6">
    <source>
        <dbReference type="SAM" id="SignalP"/>
    </source>
</evidence>
<dbReference type="Gene3D" id="2.60.40.1140">
    <property type="entry name" value="Collagen-binding surface protein Cna, B-type domain"/>
    <property type="match status" value="2"/>
</dbReference>
<dbReference type="InterPro" id="IPR041171">
    <property type="entry name" value="SDR_Ig"/>
</dbReference>
<evidence type="ECO:0000259" key="8">
    <source>
        <dbReference type="Pfam" id="PF17961"/>
    </source>
</evidence>
<keyword evidence="2" id="KW-0134">Cell wall</keyword>
<feature type="chain" id="PRO_5034855615" evidence="6">
    <location>
        <begin position="43"/>
        <end position="551"/>
    </location>
</feature>
<evidence type="ECO:0000259" key="7">
    <source>
        <dbReference type="Pfam" id="PF05738"/>
    </source>
</evidence>
<name>A0A8E1V1J1_LENKE</name>
<dbReference type="SUPFAM" id="SSF49401">
    <property type="entry name" value="Bacterial adhesins"/>
    <property type="match status" value="2"/>
</dbReference>
<sequence length="551" mass="60240">MMNFYFHQIHDFIVKHVRLLKIAAILLLTFASAVTVSNSVHAASLDSAVTGLTATSAKEDGTTVSPAVSQQWYEGPVHTLDYDFKIADGTTVNDGDTATVTLPSGAVFRTPEKFDLKSSNTNETVGQFTADPKASTGQITFSNAAYWAKYNKNRHGSLEFAVTGTRKFVPSYAANVFLAKNGWGLNESVRSNGTLSQVNWQVLVNPNNHKLNNVKVNDTLGNTSAQTLNTKSIYVTDDASGATIAASHYTVTPSATGFNFQWNGTLDKAINIMAKTDVSSDNEYSLYGTELDLPNTATVTANDVTKSATGTPVTTSNTKTVVLTMGKGSAVGDHTDETTSLIVKKVWQGVPDGVKTPAVTAKLYADGVDTGKTVELSSSNSYQAEFSGLDKFAQDGHAISYTVNEASVPDGYKSDPDGNQPVSPDSNGVVTLVNVYQKKPQCFTYIHVTKTWKNVPFWKCTPCVRVTLYRNGTPYKFRTLSFLNCYQTTFRYLPQYDQQGNKYVYTVAENHVPFGYKTQTPGQRTPDANNNVNLINVYQKKHHCIIFPFWC</sequence>
<keyword evidence="4 6" id="KW-0732">Signal</keyword>
<dbReference type="GeneID" id="71566670"/>
<dbReference type="GO" id="GO:0007155">
    <property type="term" value="P:cell adhesion"/>
    <property type="evidence" value="ECO:0007669"/>
    <property type="project" value="InterPro"/>
</dbReference>
<dbReference type="InterPro" id="IPR008454">
    <property type="entry name" value="Collagen-bd_Cna-like_B-typ_dom"/>
</dbReference>
<dbReference type="AlphaFoldDB" id="A0A8E1V1J1"/>
<organism evidence="9 10">
    <name type="scientific">Lentilactobacillus kefiri DSM 20587 = JCM 5818</name>
    <dbReference type="NCBI Taxonomy" id="1423764"/>
    <lineage>
        <taxon>Bacteria</taxon>
        <taxon>Bacillati</taxon>
        <taxon>Bacillota</taxon>
        <taxon>Bacilli</taxon>
        <taxon>Lactobacillales</taxon>
        <taxon>Lactobacillaceae</taxon>
        <taxon>Lentilactobacillus</taxon>
    </lineage>
</organism>
<dbReference type="InterPro" id="IPR011252">
    <property type="entry name" value="Fibrogen-bd_dom1"/>
</dbReference>
<dbReference type="EMBL" id="AYYV01000018">
    <property type="protein sequence ID" value="KRM53414.1"/>
    <property type="molecule type" value="Genomic_DNA"/>
</dbReference>